<keyword evidence="3" id="KW-1185">Reference proteome</keyword>
<evidence type="ECO:0000313" key="2">
    <source>
        <dbReference type="EMBL" id="AGI67446.1"/>
    </source>
</evidence>
<organism evidence="2 3">
    <name type="scientific">Octadecabacter antarcticus 307</name>
    <dbReference type="NCBI Taxonomy" id="391626"/>
    <lineage>
        <taxon>Bacteria</taxon>
        <taxon>Pseudomonadati</taxon>
        <taxon>Pseudomonadota</taxon>
        <taxon>Alphaproteobacteria</taxon>
        <taxon>Rhodobacterales</taxon>
        <taxon>Roseobacteraceae</taxon>
        <taxon>Octadecabacter</taxon>
    </lineage>
</organism>
<protein>
    <submittedName>
        <fullName evidence="2">Uncharacterized protein</fullName>
    </submittedName>
</protein>
<evidence type="ECO:0000313" key="3">
    <source>
        <dbReference type="Proteomes" id="UP000005307"/>
    </source>
</evidence>
<name>M9RAT7_9RHOB</name>
<reference evidence="2 3" key="1">
    <citation type="journal article" date="2013" name="PLoS ONE">
        <title>Poles Apart: Arctic and Antarctic Octadecabacter strains Share High Genome Plasticity and a New Type of Xanthorhodopsin.</title>
        <authorList>
            <person name="Vollmers J."/>
            <person name="Voget S."/>
            <person name="Dietrich S."/>
            <person name="Gollnow K."/>
            <person name="Smits M."/>
            <person name="Meyer K."/>
            <person name="Brinkhoff T."/>
            <person name="Simon M."/>
            <person name="Daniel R."/>
        </authorList>
    </citation>
    <scope>NUCLEOTIDE SEQUENCE [LARGE SCALE GENOMIC DNA]</scope>
    <source>
        <strain evidence="2 3">307</strain>
    </source>
</reference>
<gene>
    <name evidence="2" type="ORF">OAN307_c17830</name>
</gene>
<dbReference type="KEGG" id="oat:OAN307_c17830"/>
<dbReference type="Proteomes" id="UP000005307">
    <property type="component" value="Chromosome"/>
</dbReference>
<evidence type="ECO:0000256" key="1">
    <source>
        <dbReference type="SAM" id="MobiDB-lite"/>
    </source>
</evidence>
<feature type="region of interest" description="Disordered" evidence="1">
    <location>
        <begin position="32"/>
        <end position="51"/>
    </location>
</feature>
<dbReference type="EMBL" id="CP003740">
    <property type="protein sequence ID" value="AGI67446.1"/>
    <property type="molecule type" value="Genomic_DNA"/>
</dbReference>
<dbReference type="AlphaFoldDB" id="M9RAT7"/>
<dbReference type="STRING" id="391626.OAN307_c17830"/>
<accession>M9RAT7</accession>
<sequence length="128" mass="14138">MNGAATTGVWACFENAMEILLIVVPESGRASAQGPLRGSLPQMPQMPQPQAPARRVFCEAGEEVITGDFGILTDAMRRDFHVLRRRHLHRRVVLLKPPPKPDFHPIFKMPQCGPSLQTFAAPAKSRDA</sequence>
<dbReference type="HOGENOM" id="CLU_1957335_0_0_5"/>
<proteinExistence type="predicted"/>